<proteinExistence type="predicted"/>
<sequence length="111" mass="11346">MRKMPEPCLYPDSAVSGNVTSPRRLIAAVSLAAGAAALLAPTAHASDRADATGAPSVLSAIDDLGTTAIPDDHKDELPTVASQLSGLQRLNDLHQLTDLVAPVTNAVPAVQ</sequence>
<protein>
    <recommendedName>
        <fullName evidence="4">Secreted protein</fullName>
    </recommendedName>
</protein>
<evidence type="ECO:0000313" key="2">
    <source>
        <dbReference type="EMBL" id="ATL27860.1"/>
    </source>
</evidence>
<reference evidence="2 3" key="1">
    <citation type="submission" date="2017-08" db="EMBL/GenBank/DDBJ databases">
        <title>Complete Genome Sequence of Streptomyces formicae KY5, the formicamycin producer.</title>
        <authorList>
            <person name="Holmes N.A."/>
            <person name="Devine R."/>
            <person name="Qin Z."/>
            <person name="Seipke R.F."/>
            <person name="Wilkinson B."/>
            <person name="Hutchings M.I."/>
        </authorList>
    </citation>
    <scope>NUCLEOTIDE SEQUENCE [LARGE SCALE GENOMIC DNA]</scope>
    <source>
        <strain evidence="2 3">KY5</strain>
    </source>
</reference>
<gene>
    <name evidence="2" type="ORF">KY5_2842c</name>
</gene>
<evidence type="ECO:0008006" key="4">
    <source>
        <dbReference type="Google" id="ProtNLM"/>
    </source>
</evidence>
<evidence type="ECO:0000313" key="3">
    <source>
        <dbReference type="Proteomes" id="UP000221011"/>
    </source>
</evidence>
<feature type="signal peptide" evidence="1">
    <location>
        <begin position="1"/>
        <end position="45"/>
    </location>
</feature>
<accession>A0A291Q7U3</accession>
<keyword evidence="1" id="KW-0732">Signal</keyword>
<organism evidence="2 3">
    <name type="scientific">Streptomyces formicae</name>
    <dbReference type="NCBI Taxonomy" id="1616117"/>
    <lineage>
        <taxon>Bacteria</taxon>
        <taxon>Bacillati</taxon>
        <taxon>Actinomycetota</taxon>
        <taxon>Actinomycetes</taxon>
        <taxon>Kitasatosporales</taxon>
        <taxon>Streptomycetaceae</taxon>
        <taxon>Streptomyces</taxon>
    </lineage>
</organism>
<feature type="chain" id="PRO_5012584111" description="Secreted protein" evidence="1">
    <location>
        <begin position="46"/>
        <end position="111"/>
    </location>
</feature>
<dbReference type="Proteomes" id="UP000221011">
    <property type="component" value="Chromosome"/>
</dbReference>
<dbReference type="EMBL" id="CP022685">
    <property type="protein sequence ID" value="ATL27860.1"/>
    <property type="molecule type" value="Genomic_DNA"/>
</dbReference>
<name>A0A291Q7U3_9ACTN</name>
<evidence type="ECO:0000256" key="1">
    <source>
        <dbReference type="SAM" id="SignalP"/>
    </source>
</evidence>
<keyword evidence="3" id="KW-1185">Reference proteome</keyword>
<dbReference type="AlphaFoldDB" id="A0A291Q7U3"/>
<dbReference type="KEGG" id="sfk:KY5_2842c"/>